<protein>
    <submittedName>
        <fullName evidence="1">Uncharacterized protein</fullName>
    </submittedName>
</protein>
<accession>A0A0F9WLN2</accession>
<organism evidence="1">
    <name type="scientific">marine sediment metagenome</name>
    <dbReference type="NCBI Taxonomy" id="412755"/>
    <lineage>
        <taxon>unclassified sequences</taxon>
        <taxon>metagenomes</taxon>
        <taxon>ecological metagenomes</taxon>
    </lineage>
</organism>
<evidence type="ECO:0000313" key="1">
    <source>
        <dbReference type="EMBL" id="KKN86951.1"/>
    </source>
</evidence>
<sequence>MASPTLTDKQLTERYGKRAPGAVSLFAPYEWGYRCPKGHRGENITWSEFKQHIWCYKCQLDYPSMDCTMQRPSWMEPDEFKSFVAKLPFKPRILPGVDHYIELLDKK</sequence>
<reference evidence="1" key="1">
    <citation type="journal article" date="2015" name="Nature">
        <title>Complex archaea that bridge the gap between prokaryotes and eukaryotes.</title>
        <authorList>
            <person name="Spang A."/>
            <person name="Saw J.H."/>
            <person name="Jorgensen S.L."/>
            <person name="Zaremba-Niedzwiedzka K."/>
            <person name="Martijn J."/>
            <person name="Lind A.E."/>
            <person name="van Eijk R."/>
            <person name="Schleper C."/>
            <person name="Guy L."/>
            <person name="Ettema T.J."/>
        </authorList>
    </citation>
    <scope>NUCLEOTIDE SEQUENCE</scope>
</reference>
<name>A0A0F9WLN2_9ZZZZ</name>
<dbReference type="EMBL" id="LAZR01000142">
    <property type="protein sequence ID" value="KKN86951.1"/>
    <property type="molecule type" value="Genomic_DNA"/>
</dbReference>
<dbReference type="AlphaFoldDB" id="A0A0F9WLN2"/>
<proteinExistence type="predicted"/>
<gene>
    <name evidence="1" type="ORF">LCGC14_0262200</name>
</gene>
<comment type="caution">
    <text evidence="1">The sequence shown here is derived from an EMBL/GenBank/DDBJ whole genome shotgun (WGS) entry which is preliminary data.</text>
</comment>